<evidence type="ECO:0000259" key="1">
    <source>
        <dbReference type="Pfam" id="PF13761"/>
    </source>
</evidence>
<gene>
    <name evidence="2" type="ORF">RXV79_18690</name>
</gene>
<accession>A0ABZ0CVI1</accession>
<evidence type="ECO:0000313" key="3">
    <source>
        <dbReference type="Proteomes" id="UP001303946"/>
    </source>
</evidence>
<dbReference type="EMBL" id="CP136336">
    <property type="protein sequence ID" value="WOB06942.1"/>
    <property type="molecule type" value="Genomic_DNA"/>
</dbReference>
<dbReference type="InterPro" id="IPR025311">
    <property type="entry name" value="DUF4166"/>
</dbReference>
<dbReference type="Proteomes" id="UP001303946">
    <property type="component" value="Chromosome"/>
</dbReference>
<keyword evidence="3" id="KW-1185">Reference proteome</keyword>
<proteinExistence type="predicted"/>
<sequence>METVVEEWFGEGFRELHPLLQGLHRSGGVLSGQVHVSFGAGFAGLVGKRLASRLGVPVTPGAHHLQVSIHGQAGRLHWSRRFNGLSEFVSEFKPVGHHPTGHWVEQSGALSLELGVKVLAGGWHWEHRNTRLLGIPVPKALFPTTFASKSIEGQFYRFSVEVRAPALGKLLAYSGTLAPNPSIERTSPGKPGAASHVKR</sequence>
<protein>
    <submittedName>
        <fullName evidence="2">DUF4166 domain-containing protein</fullName>
    </submittedName>
</protein>
<organism evidence="2 3">
    <name type="scientific">Piscinibacter gummiphilus</name>
    <dbReference type="NCBI Taxonomy" id="946333"/>
    <lineage>
        <taxon>Bacteria</taxon>
        <taxon>Pseudomonadati</taxon>
        <taxon>Pseudomonadota</taxon>
        <taxon>Betaproteobacteria</taxon>
        <taxon>Burkholderiales</taxon>
        <taxon>Sphaerotilaceae</taxon>
        <taxon>Piscinibacter</taxon>
    </lineage>
</organism>
<reference evidence="2 3" key="1">
    <citation type="submission" date="2023-10" db="EMBL/GenBank/DDBJ databases">
        <title>Bacteria for the degradation of biodegradable plastic PBAT(Polybutylene adipate terephthalate).</title>
        <authorList>
            <person name="Weon H.-Y."/>
            <person name="Yeon J."/>
        </authorList>
    </citation>
    <scope>NUCLEOTIDE SEQUENCE [LARGE SCALE GENOMIC DNA]</scope>
    <source>
        <strain evidence="2 3">SBD 7-3</strain>
    </source>
</reference>
<evidence type="ECO:0000313" key="2">
    <source>
        <dbReference type="EMBL" id="WOB06942.1"/>
    </source>
</evidence>
<name>A0ABZ0CVI1_9BURK</name>
<feature type="domain" description="DUF4166" evidence="1">
    <location>
        <begin position="16"/>
        <end position="177"/>
    </location>
</feature>
<dbReference type="RefSeq" id="WP_316699593.1">
    <property type="nucleotide sequence ID" value="NZ_CP136336.1"/>
</dbReference>
<dbReference type="Pfam" id="PF13761">
    <property type="entry name" value="DUF4166"/>
    <property type="match status" value="1"/>
</dbReference>